<accession>A0A6J4SD13</accession>
<organism evidence="2">
    <name type="scientific">uncultured Solirubrobacteraceae bacterium</name>
    <dbReference type="NCBI Taxonomy" id="1162706"/>
    <lineage>
        <taxon>Bacteria</taxon>
        <taxon>Bacillati</taxon>
        <taxon>Actinomycetota</taxon>
        <taxon>Thermoleophilia</taxon>
        <taxon>Solirubrobacterales</taxon>
        <taxon>Solirubrobacteraceae</taxon>
        <taxon>environmental samples</taxon>
    </lineage>
</organism>
<feature type="region of interest" description="Disordered" evidence="1">
    <location>
        <begin position="1"/>
        <end position="239"/>
    </location>
</feature>
<gene>
    <name evidence="2" type="ORF">AVDCRST_MAG13-1988</name>
</gene>
<feature type="compositionally biased region" description="Basic and acidic residues" evidence="1">
    <location>
        <begin position="122"/>
        <end position="144"/>
    </location>
</feature>
<feature type="non-terminal residue" evidence="2">
    <location>
        <position position="239"/>
    </location>
</feature>
<feature type="compositionally biased region" description="Basic residues" evidence="1">
    <location>
        <begin position="218"/>
        <end position="239"/>
    </location>
</feature>
<evidence type="ECO:0000256" key="1">
    <source>
        <dbReference type="SAM" id="MobiDB-lite"/>
    </source>
</evidence>
<protein>
    <submittedName>
        <fullName evidence="2">Uncharacterized protein</fullName>
    </submittedName>
</protein>
<feature type="compositionally biased region" description="Basic residues" evidence="1">
    <location>
        <begin position="96"/>
        <end position="111"/>
    </location>
</feature>
<proteinExistence type="predicted"/>
<feature type="non-terminal residue" evidence="2">
    <location>
        <position position="1"/>
    </location>
</feature>
<feature type="compositionally biased region" description="Basic and acidic residues" evidence="1">
    <location>
        <begin position="1"/>
        <end position="14"/>
    </location>
</feature>
<feature type="compositionally biased region" description="Basic residues" evidence="1">
    <location>
        <begin position="173"/>
        <end position="208"/>
    </location>
</feature>
<feature type="compositionally biased region" description="Gly residues" evidence="1">
    <location>
        <begin position="84"/>
        <end position="95"/>
    </location>
</feature>
<feature type="compositionally biased region" description="Low complexity" evidence="1">
    <location>
        <begin position="23"/>
        <end position="41"/>
    </location>
</feature>
<dbReference type="AlphaFoldDB" id="A0A6J4SD13"/>
<name>A0A6J4SD13_9ACTN</name>
<sequence length="239" mass="25334">DALHRCEQPDRMDDGPALVRLQGPRAVGGEPPGGPAAARGRPAPDPRAGRGALPDGHARALPAHPRRPAGREGAGGGRADRRGGGLGALRRGGGPPHRRAPGPRGRGRGRARAADVPPHAGLHPDRHGPVAADGRRAVQLEHRPGRAPGHEGLPPPGGGGQPRARDAALPHGRGLRAHRPPRRLVRLHGRAHGRDARRHAGLHPGRPRRLGDRAGRDRRGRRRRHRVARRARAGHRPDA</sequence>
<reference evidence="2" key="1">
    <citation type="submission" date="2020-02" db="EMBL/GenBank/DDBJ databases">
        <authorList>
            <person name="Meier V. D."/>
        </authorList>
    </citation>
    <scope>NUCLEOTIDE SEQUENCE</scope>
    <source>
        <strain evidence="2">AVDCRST_MAG13</strain>
    </source>
</reference>
<evidence type="ECO:0000313" key="2">
    <source>
        <dbReference type="EMBL" id="CAA9495946.1"/>
    </source>
</evidence>
<dbReference type="EMBL" id="CADCVO010000314">
    <property type="protein sequence ID" value="CAA9495946.1"/>
    <property type="molecule type" value="Genomic_DNA"/>
</dbReference>